<feature type="domain" description="MEDS" evidence="1">
    <location>
        <begin position="26"/>
        <end position="182"/>
    </location>
</feature>
<dbReference type="InterPro" id="IPR025847">
    <property type="entry name" value="MEDS_domain"/>
</dbReference>
<protein>
    <recommendedName>
        <fullName evidence="1">MEDS domain-containing protein</fullName>
    </recommendedName>
</protein>
<gene>
    <name evidence="2" type="ORF">NMY3_00230</name>
</gene>
<dbReference type="KEGG" id="taa:NMY3_00230"/>
<dbReference type="AlphaFoldDB" id="A0A654LSU2"/>
<evidence type="ECO:0000313" key="2">
    <source>
        <dbReference type="EMBL" id="ALI34444.1"/>
    </source>
</evidence>
<name>A0A654LSU2_9ARCH</name>
<accession>A0A654LSU2</accession>
<organism evidence="2 3">
    <name type="scientific">Candidatus Nitrosocosmicus oleophilus</name>
    <dbReference type="NCBI Taxonomy" id="1353260"/>
    <lineage>
        <taxon>Archaea</taxon>
        <taxon>Nitrososphaerota</taxon>
        <taxon>Nitrososphaeria</taxon>
        <taxon>Nitrososphaerales</taxon>
        <taxon>Nitrososphaeraceae</taxon>
        <taxon>Candidatus Nitrosocosmicus</taxon>
    </lineage>
</organism>
<reference evidence="3" key="1">
    <citation type="submission" date="2015-10" db="EMBL/GenBank/DDBJ databases">
        <title>Niche specialization of a soil ammonia-oxidizing archaeon, Candidatus Nitrosocosmicus oleophilus.</title>
        <authorList>
            <person name="Jung M.-Y."/>
            <person name="Rhee S.-K."/>
        </authorList>
    </citation>
    <scope>NUCLEOTIDE SEQUENCE [LARGE SCALE GENOMIC DNA]</scope>
    <source>
        <strain evidence="3">MY3</strain>
    </source>
</reference>
<proteinExistence type="predicted"/>
<evidence type="ECO:0000259" key="1">
    <source>
        <dbReference type="Pfam" id="PF14417"/>
    </source>
</evidence>
<evidence type="ECO:0000313" key="3">
    <source>
        <dbReference type="Proteomes" id="UP000058925"/>
    </source>
</evidence>
<keyword evidence="3" id="KW-1185">Reference proteome</keyword>
<dbReference type="Proteomes" id="UP000058925">
    <property type="component" value="Chromosome"/>
</dbReference>
<dbReference type="Pfam" id="PF14417">
    <property type="entry name" value="MEDS"/>
    <property type="match status" value="1"/>
</dbReference>
<dbReference type="EMBL" id="CP012850">
    <property type="protein sequence ID" value="ALI34444.1"/>
    <property type="molecule type" value="Genomic_DNA"/>
</dbReference>
<sequence>MDMHDDNNGEIYYPLTFVDQLEKNKHIVLLYDDQKYAFWIIARYFLNGLNKGESCIFFTSDNPDEIENKLNKEGIDVRYYKNNNLLRIYTIERLDDNKLDTLGVLKHIRKDATIGMKPPFRFAGRTITDTETEEGMKLGIVLEEVGHNNFDSFNNSQMCFYDISKIEKSMRPRWIHDLLKVHHCVIYASEPYKAVAFDTNLLEDEE</sequence>